<dbReference type="InterPro" id="IPR012336">
    <property type="entry name" value="Thioredoxin-like_fold"/>
</dbReference>
<name>O77093_CRIFA</name>
<dbReference type="PANTHER" id="PTHR46472:SF1">
    <property type="entry name" value="NUCLEOREDOXIN"/>
    <property type="match status" value="1"/>
</dbReference>
<organism evidence="2">
    <name type="scientific">Crithidia fasciculata</name>
    <dbReference type="NCBI Taxonomy" id="5656"/>
    <lineage>
        <taxon>Eukaryota</taxon>
        <taxon>Discoba</taxon>
        <taxon>Euglenozoa</taxon>
        <taxon>Kinetoplastea</taxon>
        <taxon>Metakinetoplastina</taxon>
        <taxon>Trypanosomatida</taxon>
        <taxon>Trypanosomatidae</taxon>
        <taxon>Leishmaniinae</taxon>
        <taxon>Crithidia</taxon>
    </lineage>
</organism>
<dbReference type="VEuPathDB" id="TriTrypDB:CFAC1_200018100"/>
<protein>
    <submittedName>
        <fullName evidence="2">Tryparedoxin II</fullName>
    </submittedName>
</protein>
<dbReference type="SMR" id="O77093"/>
<dbReference type="GO" id="GO:0031397">
    <property type="term" value="P:negative regulation of protein ubiquitination"/>
    <property type="evidence" value="ECO:0007669"/>
    <property type="project" value="TreeGrafter"/>
</dbReference>
<evidence type="ECO:0007829" key="5">
    <source>
        <dbReference type="PDB" id="1O6J"/>
    </source>
</evidence>
<dbReference type="Pfam" id="PF13905">
    <property type="entry name" value="Thioredoxin_8"/>
    <property type="match status" value="1"/>
</dbReference>
<dbReference type="PDB" id="1O6J">
    <property type="method" value="X-ray"/>
    <property type="resolution" value="2.35 A"/>
    <property type="chains" value="A/B=16-165"/>
</dbReference>
<dbReference type="PDBsum" id="1OC9"/>
<dbReference type="InterPro" id="IPR013766">
    <property type="entry name" value="Thioredoxin_domain"/>
</dbReference>
<reference evidence="5 6" key="3">
    <citation type="journal article" date="2002" name="Acta Crystallogr. D">
        <title>De novo phasing of two crystal forms of tryparedoxin II using the anomalous scattering from S atoms: a combination of small signal and medium resolution reveals this to be a general tool for solving protein crystal structures.</title>
        <authorList>
            <person name="Micossi E."/>
            <person name="Hunter W.N."/>
            <person name="Leonard G.A."/>
        </authorList>
    </citation>
    <scope>X-RAY CRYSTALLOGRAPHY (1.50 ANGSTROMS) OF 14-165</scope>
    <scope>DISULFIDE BONDS</scope>
</reference>
<sequence length="165" mass="18786">MYHTLLYDFRDSVPHMSGLKKFFPYSTNVLKGAAADIALPSLAGKTVFFYFSASWCPPCRAFTPQLIDFYKAHAEKKNFEVMLISWDESAEDFKDYYAKMPWLALPFEDRKGMEFLTTGFDVKSIPTLVGVEADSGNIITTQARTMVVKDPEAKDFPWPNVEAKK</sequence>
<dbReference type="GO" id="GO:0004791">
    <property type="term" value="F:thioredoxin-disulfide reductase (NADPH) activity"/>
    <property type="evidence" value="ECO:0007669"/>
    <property type="project" value="InterPro"/>
</dbReference>
<dbReference type="PDBsum" id="1O6J"/>
<dbReference type="PROSITE" id="PS51352">
    <property type="entry name" value="THIOREDOXIN_2"/>
    <property type="match status" value="1"/>
</dbReference>
<dbReference type="SUPFAM" id="SSF52833">
    <property type="entry name" value="Thioredoxin-like"/>
    <property type="match status" value="1"/>
</dbReference>
<dbReference type="PDB" id="1OC8">
    <property type="method" value="X-ray"/>
    <property type="resolution" value="1.50 A"/>
    <property type="chains" value="A/B=14-165"/>
</dbReference>
<dbReference type="InterPro" id="IPR045870">
    <property type="entry name" value="TryX_NRX_thioredoxin_dom"/>
</dbReference>
<dbReference type="GO" id="GO:0030178">
    <property type="term" value="P:negative regulation of Wnt signaling pathway"/>
    <property type="evidence" value="ECO:0007669"/>
    <property type="project" value="TreeGrafter"/>
</dbReference>
<dbReference type="InterPro" id="IPR036249">
    <property type="entry name" value="Thioredoxin-like_sf"/>
</dbReference>
<dbReference type="PDB" id="1O81">
    <property type="method" value="X-ray"/>
    <property type="resolution" value="1.50 A"/>
    <property type="chains" value="A/B=14-165"/>
</dbReference>
<reference evidence="7 8" key="4">
    <citation type="journal article" date="2003" name="J. Biol. Chem.">
        <title>Tryparedoxins from Crithidia fasciculata and Trypanosoma brucei: photoreduction of the redox disulfide using synchrotron radiation and evidence for a conformational switch implicated in function.</title>
        <authorList>
            <person name="Alphey M.S."/>
            <person name="Gabrielsen M."/>
            <person name="Micossi E."/>
            <person name="Leonard G.A."/>
            <person name="McSweeney S.M."/>
            <person name="Ravelli R.B."/>
            <person name="Tetaud E."/>
            <person name="Fairlamb A.H."/>
            <person name="Bond C.S."/>
            <person name="Hunter W.N."/>
        </authorList>
    </citation>
    <scope>X-RAY CRYSTALLOGRAPHY (1.50 ANGSTROMS) OF 14-165</scope>
    <scope>DISULFIDE BONDS</scope>
</reference>
<dbReference type="PDB" id="1FG4">
    <property type="method" value="X-ray"/>
    <property type="resolution" value="1.90 A"/>
    <property type="chains" value="A/B=17-165"/>
</dbReference>
<dbReference type="PDBsum" id="1FG4"/>
<evidence type="ECO:0007829" key="4">
    <source>
        <dbReference type="PDB" id="1I5G"/>
    </source>
</evidence>
<dbReference type="PDBsum" id="1I5G"/>
<evidence type="ECO:0007829" key="6">
    <source>
        <dbReference type="PDB" id="1O81"/>
    </source>
</evidence>
<dbReference type="GO" id="GO:0005634">
    <property type="term" value="C:nucleus"/>
    <property type="evidence" value="ECO:0007669"/>
    <property type="project" value="TreeGrafter"/>
</dbReference>
<dbReference type="CDD" id="cd03009">
    <property type="entry name" value="TryX_like_TryX_NRX"/>
    <property type="match status" value="1"/>
</dbReference>
<accession>O77093</accession>
<evidence type="ECO:0007829" key="8">
    <source>
        <dbReference type="PDB" id="1OC9"/>
    </source>
</evidence>
<dbReference type="PDBsum" id="1OC8"/>
<evidence type="ECO:0000313" key="2">
    <source>
        <dbReference type="EMBL" id="AAC61984.1"/>
    </source>
</evidence>
<feature type="domain" description="Thioredoxin" evidence="1">
    <location>
        <begin position="28"/>
        <end position="165"/>
    </location>
</feature>
<dbReference type="PDB" id="1I5G">
    <property type="method" value="X-ray"/>
    <property type="resolution" value="1.40 A"/>
    <property type="chains" value="A=17-160"/>
</dbReference>
<dbReference type="PDB" id="1OC9">
    <property type="method" value="X-ray"/>
    <property type="resolution" value="2.35 A"/>
    <property type="chains" value="A/B=14-165"/>
</dbReference>
<dbReference type="PANTHER" id="PTHR46472">
    <property type="entry name" value="NUCLEOREDOXIN"/>
    <property type="match status" value="1"/>
</dbReference>
<reference evidence="2" key="1">
    <citation type="submission" date="1998-03" db="EMBL/GenBank/DDBJ databases">
        <authorList>
            <person name="Knight M.A."/>
            <person name="Drinkwater R.D."/>
        </authorList>
    </citation>
    <scope>NUCLEOTIDE SEQUENCE</scope>
    <source>
        <strain evidence="2">HS6</strain>
    </source>
</reference>
<evidence type="ECO:0007829" key="7">
    <source>
        <dbReference type="PDB" id="1OC8"/>
    </source>
</evidence>
<reference evidence="3 4" key="2">
    <citation type="journal article" date="2001" name="Biol. Chem.">
        <title>Structures of tryparedoxins revealing interaction with trypanothione.</title>
        <authorList>
            <person name="Hofmann B."/>
            <person name="Budde H."/>
            <person name="Bruns K."/>
            <person name="Guerrero S.A."/>
            <person name="Kalisz H.M."/>
            <person name="Menge U."/>
            <person name="Montemartini M."/>
            <person name="Nogoceke E."/>
            <person name="Steinert P."/>
            <person name="Wissing J.B."/>
            <person name="Flohe L."/>
            <person name="Hecht H.J."/>
        </authorList>
    </citation>
    <scope>X-RAY CRYSTALLOGRAPHY (1.40 ANGSTROMS) OF 17-160</scope>
    <scope>DISULFIDE BONDS</scope>
</reference>
<gene>
    <name evidence="2" type="primary">txnII</name>
</gene>
<evidence type="ECO:0000259" key="1">
    <source>
        <dbReference type="PROSITE" id="PS51352"/>
    </source>
</evidence>
<dbReference type="EvolutionaryTrace" id="O77093"/>
<evidence type="ECO:0007829" key="3">
    <source>
        <dbReference type="PDB" id="1FG4"/>
    </source>
</evidence>
<dbReference type="EMBL" id="AF055986">
    <property type="protein sequence ID" value="AAC61984.1"/>
    <property type="molecule type" value="Genomic_DNA"/>
</dbReference>
<dbReference type="PDBsum" id="1O81"/>
<dbReference type="FunFam" id="3.40.30.10:FF:000288">
    <property type="entry name" value="Tryparedoxin 1a"/>
    <property type="match status" value="1"/>
</dbReference>
<keyword evidence="3 4" id="KW-0002">3D-structure</keyword>
<dbReference type="AlphaFoldDB" id="O77093"/>
<dbReference type="Gene3D" id="3.40.30.10">
    <property type="entry name" value="Glutaredoxin"/>
    <property type="match status" value="1"/>
</dbReference>
<feature type="disulfide bond" evidence="3 6">
    <location>
        <begin position="56"/>
        <end position="59"/>
    </location>
</feature>
<proteinExistence type="evidence at protein level"/>